<evidence type="ECO:0000259" key="10">
    <source>
        <dbReference type="PROSITE" id="PS50109"/>
    </source>
</evidence>
<keyword evidence="13" id="KW-1185">Reference proteome</keyword>
<keyword evidence="9" id="KW-0812">Transmembrane</keyword>
<dbReference type="SMART" id="SM00387">
    <property type="entry name" value="HATPase_c"/>
    <property type="match status" value="1"/>
</dbReference>
<dbReference type="eggNOG" id="COG0745">
    <property type="taxonomic scope" value="Bacteria"/>
</dbReference>
<evidence type="ECO:0000256" key="9">
    <source>
        <dbReference type="SAM" id="Phobius"/>
    </source>
</evidence>
<dbReference type="Gene3D" id="1.10.287.130">
    <property type="match status" value="1"/>
</dbReference>
<keyword evidence="6" id="KW-0902">Two-component regulatory system</keyword>
<dbReference type="EC" id="2.7.13.3" evidence="2"/>
<keyword evidence="8" id="KW-0175">Coiled coil</keyword>
<dbReference type="SUPFAM" id="SSF55874">
    <property type="entry name" value="ATPase domain of HSP90 chaperone/DNA topoisomerase II/histidine kinase"/>
    <property type="match status" value="1"/>
</dbReference>
<evidence type="ECO:0000256" key="7">
    <source>
        <dbReference type="PROSITE-ProRule" id="PRU00169"/>
    </source>
</evidence>
<reference evidence="12 13" key="1">
    <citation type="journal article" date="2012" name="J. Bacteriol.">
        <title>Genome Sequence of Nitratireductor pacificus Type Strain pht-3B.</title>
        <authorList>
            <person name="Lai Q."/>
            <person name="Li G."/>
            <person name="Shao Z."/>
        </authorList>
    </citation>
    <scope>NUCLEOTIDE SEQUENCE [LARGE SCALE GENOMIC DNA]</scope>
    <source>
        <strain evidence="13">pht-3B</strain>
    </source>
</reference>
<evidence type="ECO:0000313" key="13">
    <source>
        <dbReference type="Proteomes" id="UP000006786"/>
    </source>
</evidence>
<dbReference type="AlphaFoldDB" id="K2MHI0"/>
<proteinExistence type="predicted"/>
<dbReference type="InterPro" id="IPR003661">
    <property type="entry name" value="HisK_dim/P_dom"/>
</dbReference>
<dbReference type="Pfam" id="PF00512">
    <property type="entry name" value="HisKA"/>
    <property type="match status" value="1"/>
</dbReference>
<dbReference type="InterPro" id="IPR036097">
    <property type="entry name" value="HisK_dim/P_sf"/>
</dbReference>
<keyword evidence="4" id="KW-0808">Transferase</keyword>
<organism evidence="12 13">
    <name type="scientific">Nitratireductor pacificus pht-3B</name>
    <dbReference type="NCBI Taxonomy" id="391937"/>
    <lineage>
        <taxon>Bacteria</taxon>
        <taxon>Pseudomonadati</taxon>
        <taxon>Pseudomonadota</taxon>
        <taxon>Alphaproteobacteria</taxon>
        <taxon>Hyphomicrobiales</taxon>
        <taxon>Phyllobacteriaceae</taxon>
        <taxon>Nitratireductor</taxon>
    </lineage>
</organism>
<dbReference type="PATRIC" id="fig|391937.3.peg.1084"/>
<sequence>MRDSSASSVGRIVFLTLLCMSIGAAAIGFVAVFGIQSIRQEFERMVEADLPQATVATRLNADISGLTNQMGLLLTARSEIALDTIRIQTRDQLDAINRQKERLREFQLRPGEYAEINRTLVALVENLDEMGALSTRRLRSEALARTLEERAREKAASSDIGKDFLLWSRNVEAATRLRQVDRLGGPLQAMMAEAKTPGLLELGTDLLEQRRDIIEIETTIQGRLHHYTQLSDRLTDATRFMSSRLISEANARSGSIQSLIQINLYLILACFLAFATVGAFIYSYLDKNVVGRIQELTRRMNAYDGQSAPSGEARNEITLMEASFAWLTNAIAERESRLVALNETAVDARREAEKANRSKSTLLAAASHDLRQPIHAMGLLIGGIDRKALPVRSRETVDQLAALMQETVGLFNSILDMSKLEAGTFTAKQVPVDLAALFSRITADFSPRAQNTGAALKVEMPRDRTFVQGDENALYRILSNLLINAIQYAQEGAIELRSENRGKVCTLIVADNGPGLNLDALDARGSGERSDLKGYGLGLSISFALAAAMKSELTFTSPESGGTRFALSLQTCEPPAKNAGNGLPTSRLREPVSGLKIIFLEDSADVHAATLEGLKQLGCTVAAYTAPEQARRAIRNARAPFVLITDLNLGRGHSAGNVIDEALARTPHLVSVIITTATRLETNNHWVEHEKIQIIEKPFSIGRLASLIRFVALHDG</sequence>
<dbReference type="InterPro" id="IPR003594">
    <property type="entry name" value="HATPase_dom"/>
</dbReference>
<evidence type="ECO:0000259" key="11">
    <source>
        <dbReference type="PROSITE" id="PS50110"/>
    </source>
</evidence>
<dbReference type="InterPro" id="IPR036890">
    <property type="entry name" value="HATPase_C_sf"/>
</dbReference>
<dbReference type="InterPro" id="IPR005467">
    <property type="entry name" value="His_kinase_dom"/>
</dbReference>
<dbReference type="CDD" id="cd00082">
    <property type="entry name" value="HisKA"/>
    <property type="match status" value="1"/>
</dbReference>
<dbReference type="PANTHER" id="PTHR43711:SF1">
    <property type="entry name" value="HISTIDINE KINASE 1"/>
    <property type="match status" value="1"/>
</dbReference>
<dbReference type="InterPro" id="IPR011006">
    <property type="entry name" value="CheY-like_superfamily"/>
</dbReference>
<dbReference type="CDD" id="cd00075">
    <property type="entry name" value="HATPase"/>
    <property type="match status" value="1"/>
</dbReference>
<name>K2MHI0_9HYPH</name>
<dbReference type="PROSITE" id="PS50110">
    <property type="entry name" value="RESPONSE_REGULATORY"/>
    <property type="match status" value="1"/>
</dbReference>
<dbReference type="PRINTS" id="PR00344">
    <property type="entry name" value="BCTRLSENSOR"/>
</dbReference>
<keyword evidence="9" id="KW-1133">Transmembrane helix</keyword>
<evidence type="ECO:0000256" key="8">
    <source>
        <dbReference type="SAM" id="Coils"/>
    </source>
</evidence>
<dbReference type="PANTHER" id="PTHR43711">
    <property type="entry name" value="TWO-COMPONENT HISTIDINE KINASE"/>
    <property type="match status" value="1"/>
</dbReference>
<evidence type="ECO:0000256" key="4">
    <source>
        <dbReference type="ARBA" id="ARBA00022679"/>
    </source>
</evidence>
<evidence type="ECO:0000256" key="6">
    <source>
        <dbReference type="ARBA" id="ARBA00023012"/>
    </source>
</evidence>
<feature type="transmembrane region" description="Helical" evidence="9">
    <location>
        <begin position="12"/>
        <end position="35"/>
    </location>
</feature>
<evidence type="ECO:0000256" key="5">
    <source>
        <dbReference type="ARBA" id="ARBA00022777"/>
    </source>
</evidence>
<dbReference type="EMBL" id="AMRM01000004">
    <property type="protein sequence ID" value="EKF20175.1"/>
    <property type="molecule type" value="Genomic_DNA"/>
</dbReference>
<dbReference type="Pfam" id="PF02518">
    <property type="entry name" value="HATPase_c"/>
    <property type="match status" value="1"/>
</dbReference>
<feature type="modified residue" description="4-aspartylphosphate" evidence="7">
    <location>
        <position position="646"/>
    </location>
</feature>
<dbReference type="Proteomes" id="UP000006786">
    <property type="component" value="Unassembled WGS sequence"/>
</dbReference>
<dbReference type="GO" id="GO:0000155">
    <property type="term" value="F:phosphorelay sensor kinase activity"/>
    <property type="evidence" value="ECO:0007669"/>
    <property type="project" value="InterPro"/>
</dbReference>
<dbReference type="eggNOG" id="COG2205">
    <property type="taxonomic scope" value="Bacteria"/>
</dbReference>
<feature type="coiled-coil region" evidence="8">
    <location>
        <begin position="331"/>
        <end position="358"/>
    </location>
</feature>
<dbReference type="InterPro" id="IPR001789">
    <property type="entry name" value="Sig_transdc_resp-reg_receiver"/>
</dbReference>
<keyword evidence="5 12" id="KW-0418">Kinase</keyword>
<protein>
    <recommendedName>
        <fullName evidence="2">histidine kinase</fullName>
        <ecNumber evidence="2">2.7.13.3</ecNumber>
    </recommendedName>
</protein>
<dbReference type="InterPro" id="IPR050736">
    <property type="entry name" value="Sensor_HK_Regulatory"/>
</dbReference>
<evidence type="ECO:0000256" key="1">
    <source>
        <dbReference type="ARBA" id="ARBA00000085"/>
    </source>
</evidence>
<dbReference type="SMART" id="SM00388">
    <property type="entry name" value="HisKA"/>
    <property type="match status" value="1"/>
</dbReference>
<dbReference type="InterPro" id="IPR004358">
    <property type="entry name" value="Sig_transdc_His_kin-like_C"/>
</dbReference>
<keyword evidence="3 7" id="KW-0597">Phosphoprotein</keyword>
<dbReference type="SUPFAM" id="SSF47384">
    <property type="entry name" value="Homodimeric domain of signal transducing histidine kinase"/>
    <property type="match status" value="1"/>
</dbReference>
<feature type="transmembrane region" description="Helical" evidence="9">
    <location>
        <begin position="262"/>
        <end position="285"/>
    </location>
</feature>
<accession>K2MHI0</accession>
<dbReference type="Gene3D" id="3.30.565.10">
    <property type="entry name" value="Histidine kinase-like ATPase, C-terminal domain"/>
    <property type="match status" value="1"/>
</dbReference>
<gene>
    <name evidence="12" type="ORF">NA2_05276</name>
</gene>
<dbReference type="OrthoDB" id="9764438at2"/>
<dbReference type="RefSeq" id="WP_008595010.1">
    <property type="nucleotide sequence ID" value="NZ_AMRM01000004.1"/>
</dbReference>
<feature type="domain" description="Histidine kinase" evidence="10">
    <location>
        <begin position="365"/>
        <end position="573"/>
    </location>
</feature>
<evidence type="ECO:0000256" key="3">
    <source>
        <dbReference type="ARBA" id="ARBA00022553"/>
    </source>
</evidence>
<keyword evidence="9" id="KW-0472">Membrane</keyword>
<feature type="domain" description="Response regulatory" evidence="11">
    <location>
        <begin position="596"/>
        <end position="712"/>
    </location>
</feature>
<evidence type="ECO:0000256" key="2">
    <source>
        <dbReference type="ARBA" id="ARBA00012438"/>
    </source>
</evidence>
<dbReference type="STRING" id="391937.NA2_05276"/>
<evidence type="ECO:0000313" key="12">
    <source>
        <dbReference type="EMBL" id="EKF20175.1"/>
    </source>
</evidence>
<dbReference type="PROSITE" id="PS50109">
    <property type="entry name" value="HIS_KIN"/>
    <property type="match status" value="1"/>
</dbReference>
<dbReference type="SUPFAM" id="SSF52172">
    <property type="entry name" value="CheY-like"/>
    <property type="match status" value="1"/>
</dbReference>
<comment type="catalytic activity">
    <reaction evidence="1">
        <text>ATP + protein L-histidine = ADP + protein N-phospho-L-histidine.</text>
        <dbReference type="EC" id="2.7.13.3"/>
    </reaction>
</comment>
<comment type="caution">
    <text evidence="12">The sequence shown here is derived from an EMBL/GenBank/DDBJ whole genome shotgun (WGS) entry which is preliminary data.</text>
</comment>
<dbReference type="Gene3D" id="3.40.50.2300">
    <property type="match status" value="1"/>
</dbReference>